<gene>
    <name evidence="2" type="ORF">PAI11_06510</name>
</gene>
<organism evidence="2 3">
    <name type="scientific">Patulibacter medicamentivorans</name>
    <dbReference type="NCBI Taxonomy" id="1097667"/>
    <lineage>
        <taxon>Bacteria</taxon>
        <taxon>Bacillati</taxon>
        <taxon>Actinomycetota</taxon>
        <taxon>Thermoleophilia</taxon>
        <taxon>Solirubrobacterales</taxon>
        <taxon>Patulibacteraceae</taxon>
        <taxon>Patulibacter</taxon>
    </lineage>
</organism>
<comment type="caution">
    <text evidence="2">The sequence shown here is derived from an EMBL/GenBank/DDBJ whole genome shotgun (WGS) entry which is preliminary data.</text>
</comment>
<name>H0E1I9_9ACTN</name>
<dbReference type="EMBL" id="AGUD01000022">
    <property type="protein sequence ID" value="EHN12474.1"/>
    <property type="molecule type" value="Genomic_DNA"/>
</dbReference>
<dbReference type="Proteomes" id="UP000005143">
    <property type="component" value="Unassembled WGS sequence"/>
</dbReference>
<dbReference type="AlphaFoldDB" id="H0E1I9"/>
<accession>H0E1I9</accession>
<evidence type="ECO:0000256" key="1">
    <source>
        <dbReference type="SAM" id="MobiDB-lite"/>
    </source>
</evidence>
<feature type="region of interest" description="Disordered" evidence="1">
    <location>
        <begin position="1"/>
        <end position="23"/>
    </location>
</feature>
<evidence type="ECO:0000313" key="3">
    <source>
        <dbReference type="Proteomes" id="UP000005143"/>
    </source>
</evidence>
<reference evidence="2 3" key="1">
    <citation type="journal article" date="2013" name="Biodegradation">
        <title>Quantitative proteomic analysis of ibuprofen-degrading Patulibacter sp. strain I11.</title>
        <authorList>
            <person name="Almeida B."/>
            <person name="Kjeldal H."/>
            <person name="Lolas I."/>
            <person name="Knudsen A.D."/>
            <person name="Carvalho G."/>
            <person name="Nielsen K.L."/>
            <person name="Barreto Crespo M.T."/>
            <person name="Stensballe A."/>
            <person name="Nielsen J.L."/>
        </authorList>
    </citation>
    <scope>NUCLEOTIDE SEQUENCE [LARGE SCALE GENOMIC DNA]</scope>
    <source>
        <strain evidence="2 3">I11</strain>
    </source>
</reference>
<proteinExistence type="predicted"/>
<sequence length="60" mass="6571">MASDRRQRDQLGARPVPGRQHLERRALGGAVMVLRHRRVLSAGGSYGSVHRSSPVRLSPA</sequence>
<evidence type="ECO:0000313" key="2">
    <source>
        <dbReference type="EMBL" id="EHN12474.1"/>
    </source>
</evidence>
<protein>
    <submittedName>
        <fullName evidence="2">Uncharacterized protein</fullName>
    </submittedName>
</protein>
<feature type="compositionally biased region" description="Basic and acidic residues" evidence="1">
    <location>
        <begin position="1"/>
        <end position="11"/>
    </location>
</feature>
<keyword evidence="3" id="KW-1185">Reference proteome</keyword>